<gene>
    <name evidence="2" type="ORF">V6N11_047849</name>
</gene>
<evidence type="ECO:0000313" key="3">
    <source>
        <dbReference type="Proteomes" id="UP001396334"/>
    </source>
</evidence>
<evidence type="ECO:0000256" key="1">
    <source>
        <dbReference type="SAM" id="MobiDB-lite"/>
    </source>
</evidence>
<protein>
    <submittedName>
        <fullName evidence="2">Uncharacterized protein</fullName>
    </submittedName>
</protein>
<dbReference type="Proteomes" id="UP001396334">
    <property type="component" value="Unassembled WGS sequence"/>
</dbReference>
<dbReference type="EMBL" id="JBBPBN010000583">
    <property type="protein sequence ID" value="KAK8484319.1"/>
    <property type="molecule type" value="Genomic_DNA"/>
</dbReference>
<organism evidence="2 3">
    <name type="scientific">Hibiscus sabdariffa</name>
    <name type="common">roselle</name>
    <dbReference type="NCBI Taxonomy" id="183260"/>
    <lineage>
        <taxon>Eukaryota</taxon>
        <taxon>Viridiplantae</taxon>
        <taxon>Streptophyta</taxon>
        <taxon>Embryophyta</taxon>
        <taxon>Tracheophyta</taxon>
        <taxon>Spermatophyta</taxon>
        <taxon>Magnoliopsida</taxon>
        <taxon>eudicotyledons</taxon>
        <taxon>Gunneridae</taxon>
        <taxon>Pentapetalae</taxon>
        <taxon>rosids</taxon>
        <taxon>malvids</taxon>
        <taxon>Malvales</taxon>
        <taxon>Malvaceae</taxon>
        <taxon>Malvoideae</taxon>
        <taxon>Hibiscus</taxon>
    </lineage>
</organism>
<feature type="compositionally biased region" description="Polar residues" evidence="1">
    <location>
        <begin position="15"/>
        <end position="26"/>
    </location>
</feature>
<evidence type="ECO:0000313" key="2">
    <source>
        <dbReference type="EMBL" id="KAK8484319.1"/>
    </source>
</evidence>
<accession>A0ABR1ZUD6</accession>
<name>A0ABR1ZUD6_9ROSI</name>
<sequence>MVPAIQSVPALERPTSPTLVQEQPVSKKNKTATIDGDVVQEMVMDTTDDVLPSHMRNMAFHGEHGTGNAGDANTDLGKNESYASMAAKSRGDEERDKSAATLTDEEVIILEDDVIVDKRGTIWGSRFAALEVSDDNGLPGSTGEIAHSVTRTMEADVHSGESRQAPPRMVMHKNSAYVASNPEKKSRNGRKMTSSPAVLPIVEGQEATVVSWKAQGQGGILGVHGSGLKAKRALEVRRGASTSVSGFIDSVVGELDKIAEDTGLEVNTKH</sequence>
<reference evidence="2 3" key="1">
    <citation type="journal article" date="2024" name="G3 (Bethesda)">
        <title>Genome assembly of Hibiscus sabdariffa L. provides insights into metabolisms of medicinal natural products.</title>
        <authorList>
            <person name="Kim T."/>
        </authorList>
    </citation>
    <scope>NUCLEOTIDE SEQUENCE [LARGE SCALE GENOMIC DNA]</scope>
    <source>
        <strain evidence="2">TK-2024</strain>
        <tissue evidence="2">Old leaves</tissue>
    </source>
</reference>
<keyword evidence="3" id="KW-1185">Reference proteome</keyword>
<comment type="caution">
    <text evidence="2">The sequence shown here is derived from an EMBL/GenBank/DDBJ whole genome shotgun (WGS) entry which is preliminary data.</text>
</comment>
<proteinExistence type="predicted"/>
<feature type="region of interest" description="Disordered" evidence="1">
    <location>
        <begin position="1"/>
        <end position="28"/>
    </location>
</feature>